<dbReference type="EnsemblPlants" id="ONIVA05G03940.1">
    <property type="protein sequence ID" value="ONIVA05G03940.1"/>
    <property type="gene ID" value="ONIVA05G03940"/>
</dbReference>
<dbReference type="HOGENOM" id="CLU_3035724_0_0_1"/>
<keyword evidence="1" id="KW-0732">Signal</keyword>
<dbReference type="Proteomes" id="UP000006591">
    <property type="component" value="Chromosome 5"/>
</dbReference>
<proteinExistence type="predicted"/>
<name>A0A0E0H9Q4_ORYNI</name>
<feature type="signal peptide" evidence="1">
    <location>
        <begin position="1"/>
        <end position="22"/>
    </location>
</feature>
<sequence length="55" mass="6503">MLPQLFVDLVFVQLFFVCQVLSDQMEVQFYNNFKFCNHLKCVAKCCKKLIVVLNL</sequence>
<evidence type="ECO:0000313" key="3">
    <source>
        <dbReference type="Proteomes" id="UP000006591"/>
    </source>
</evidence>
<accession>A0A0E0H9Q4</accession>
<reference evidence="2" key="1">
    <citation type="submission" date="2015-04" db="UniProtKB">
        <authorList>
            <consortium name="EnsemblPlants"/>
        </authorList>
    </citation>
    <scope>IDENTIFICATION</scope>
    <source>
        <strain evidence="2">SL10</strain>
    </source>
</reference>
<organism evidence="2">
    <name type="scientific">Oryza nivara</name>
    <name type="common">Indian wild rice</name>
    <name type="synonym">Oryza sativa f. spontanea</name>
    <dbReference type="NCBI Taxonomy" id="4536"/>
    <lineage>
        <taxon>Eukaryota</taxon>
        <taxon>Viridiplantae</taxon>
        <taxon>Streptophyta</taxon>
        <taxon>Embryophyta</taxon>
        <taxon>Tracheophyta</taxon>
        <taxon>Spermatophyta</taxon>
        <taxon>Magnoliopsida</taxon>
        <taxon>Liliopsida</taxon>
        <taxon>Poales</taxon>
        <taxon>Poaceae</taxon>
        <taxon>BOP clade</taxon>
        <taxon>Oryzoideae</taxon>
        <taxon>Oryzeae</taxon>
        <taxon>Oryzinae</taxon>
        <taxon>Oryza</taxon>
    </lineage>
</organism>
<dbReference type="AlphaFoldDB" id="A0A0E0H9Q4"/>
<protein>
    <submittedName>
        <fullName evidence="2">Uncharacterized protein</fullName>
    </submittedName>
</protein>
<evidence type="ECO:0000313" key="2">
    <source>
        <dbReference type="EnsemblPlants" id="ONIVA05G03940.1"/>
    </source>
</evidence>
<feature type="chain" id="PRO_5002361647" evidence="1">
    <location>
        <begin position="23"/>
        <end position="55"/>
    </location>
</feature>
<dbReference type="Gramene" id="ONIVA05G03940.1">
    <property type="protein sequence ID" value="ONIVA05G03940.1"/>
    <property type="gene ID" value="ONIVA05G03940"/>
</dbReference>
<keyword evidence="3" id="KW-1185">Reference proteome</keyword>
<reference evidence="2" key="2">
    <citation type="submission" date="2018-04" db="EMBL/GenBank/DDBJ databases">
        <title>OnivRS2 (Oryza nivara Reference Sequence Version 2).</title>
        <authorList>
            <person name="Zhang J."/>
            <person name="Kudrna D."/>
            <person name="Lee S."/>
            <person name="Talag J."/>
            <person name="Rajasekar S."/>
            <person name="Welchert J."/>
            <person name="Hsing Y.-I."/>
            <person name="Wing R.A."/>
        </authorList>
    </citation>
    <scope>NUCLEOTIDE SEQUENCE [LARGE SCALE GENOMIC DNA]</scope>
    <source>
        <strain evidence="2">SL10</strain>
    </source>
</reference>
<evidence type="ECO:0000256" key="1">
    <source>
        <dbReference type="SAM" id="SignalP"/>
    </source>
</evidence>